<evidence type="ECO:0000313" key="2">
    <source>
        <dbReference type="EMBL" id="PMD50071.1"/>
    </source>
</evidence>
<keyword evidence="1" id="KW-1133">Transmembrane helix</keyword>
<name>A0A2J6SH27_9HELO</name>
<dbReference type="InParanoid" id="A0A2J6SH27"/>
<dbReference type="EMBL" id="KZ613914">
    <property type="protein sequence ID" value="PMD50071.1"/>
    <property type="molecule type" value="Genomic_DNA"/>
</dbReference>
<dbReference type="STRING" id="1095630.A0A2J6SH27"/>
<dbReference type="Proteomes" id="UP000235371">
    <property type="component" value="Unassembled WGS sequence"/>
</dbReference>
<organism evidence="2 3">
    <name type="scientific">Hyaloscypha bicolor E</name>
    <dbReference type="NCBI Taxonomy" id="1095630"/>
    <lineage>
        <taxon>Eukaryota</taxon>
        <taxon>Fungi</taxon>
        <taxon>Dikarya</taxon>
        <taxon>Ascomycota</taxon>
        <taxon>Pezizomycotina</taxon>
        <taxon>Leotiomycetes</taxon>
        <taxon>Helotiales</taxon>
        <taxon>Hyaloscyphaceae</taxon>
        <taxon>Hyaloscypha</taxon>
        <taxon>Hyaloscypha bicolor</taxon>
    </lineage>
</organism>
<sequence length="103" mass="12303">RKRPKETSSKAKTIRIPFSNQAIKTLSIPIITDRYNYYMGAVNEFNYLTAQNTGLRYVERRGHQVLEYWLLYTVLINYYLLALYSNIPEPREISFRSQQDFRS</sequence>
<dbReference type="RefSeq" id="XP_024726975.1">
    <property type="nucleotide sequence ID" value="XM_024876354.1"/>
</dbReference>
<feature type="non-terminal residue" evidence="2">
    <location>
        <position position="1"/>
    </location>
</feature>
<evidence type="ECO:0000256" key="1">
    <source>
        <dbReference type="SAM" id="Phobius"/>
    </source>
</evidence>
<keyword evidence="1" id="KW-0812">Transmembrane</keyword>
<dbReference type="OrthoDB" id="2431486at2759"/>
<dbReference type="GeneID" id="36584433"/>
<reference evidence="2 3" key="1">
    <citation type="submission" date="2016-04" db="EMBL/GenBank/DDBJ databases">
        <title>A degradative enzymes factory behind the ericoid mycorrhizal symbiosis.</title>
        <authorList>
            <consortium name="DOE Joint Genome Institute"/>
            <person name="Martino E."/>
            <person name="Morin E."/>
            <person name="Grelet G."/>
            <person name="Kuo A."/>
            <person name="Kohler A."/>
            <person name="Daghino S."/>
            <person name="Barry K."/>
            <person name="Choi C."/>
            <person name="Cichocki N."/>
            <person name="Clum A."/>
            <person name="Copeland A."/>
            <person name="Hainaut M."/>
            <person name="Haridas S."/>
            <person name="Labutti K."/>
            <person name="Lindquist E."/>
            <person name="Lipzen A."/>
            <person name="Khouja H.-R."/>
            <person name="Murat C."/>
            <person name="Ohm R."/>
            <person name="Olson A."/>
            <person name="Spatafora J."/>
            <person name="Veneault-Fourrey C."/>
            <person name="Henrissat B."/>
            <person name="Grigoriev I."/>
            <person name="Martin F."/>
            <person name="Perotto S."/>
        </authorList>
    </citation>
    <scope>NUCLEOTIDE SEQUENCE [LARGE SCALE GENOMIC DNA]</scope>
    <source>
        <strain evidence="2 3">E</strain>
    </source>
</reference>
<gene>
    <name evidence="2" type="ORF">K444DRAFT_548154</name>
</gene>
<dbReference type="AlphaFoldDB" id="A0A2J6SH27"/>
<evidence type="ECO:0000313" key="3">
    <source>
        <dbReference type="Proteomes" id="UP000235371"/>
    </source>
</evidence>
<evidence type="ECO:0008006" key="4">
    <source>
        <dbReference type="Google" id="ProtNLM"/>
    </source>
</evidence>
<proteinExistence type="predicted"/>
<protein>
    <recommendedName>
        <fullName evidence="4">PiggyBac transposable element-derived protein domain-containing protein</fullName>
    </recommendedName>
</protein>
<accession>A0A2J6SH27</accession>
<keyword evidence="1" id="KW-0472">Membrane</keyword>
<keyword evidence="3" id="KW-1185">Reference proteome</keyword>
<feature type="transmembrane region" description="Helical" evidence="1">
    <location>
        <begin position="69"/>
        <end position="87"/>
    </location>
</feature>